<organism evidence="3 4">
    <name type="scientific">Geodia barretti</name>
    <name type="common">Barrett's horny sponge</name>
    <dbReference type="NCBI Taxonomy" id="519541"/>
    <lineage>
        <taxon>Eukaryota</taxon>
        <taxon>Metazoa</taxon>
        <taxon>Porifera</taxon>
        <taxon>Demospongiae</taxon>
        <taxon>Heteroscleromorpha</taxon>
        <taxon>Tetractinellida</taxon>
        <taxon>Astrophorina</taxon>
        <taxon>Geodiidae</taxon>
        <taxon>Geodia</taxon>
    </lineage>
</organism>
<feature type="region of interest" description="Disordered" evidence="1">
    <location>
        <begin position="48"/>
        <end position="248"/>
    </location>
</feature>
<evidence type="ECO:0000259" key="2">
    <source>
        <dbReference type="Pfam" id="PF02627"/>
    </source>
</evidence>
<evidence type="ECO:0000313" key="4">
    <source>
        <dbReference type="Proteomes" id="UP001174909"/>
    </source>
</evidence>
<comment type="caution">
    <text evidence="3">The sequence shown here is derived from an EMBL/GenBank/DDBJ whole genome shotgun (WGS) entry which is preliminary data.</text>
</comment>
<proteinExistence type="predicted"/>
<dbReference type="SUPFAM" id="SSF69118">
    <property type="entry name" value="AhpD-like"/>
    <property type="match status" value="1"/>
</dbReference>
<evidence type="ECO:0000256" key="1">
    <source>
        <dbReference type="SAM" id="MobiDB-lite"/>
    </source>
</evidence>
<dbReference type="Proteomes" id="UP001174909">
    <property type="component" value="Unassembled WGS sequence"/>
</dbReference>
<feature type="compositionally biased region" description="Polar residues" evidence="1">
    <location>
        <begin position="173"/>
        <end position="184"/>
    </location>
</feature>
<protein>
    <recommendedName>
        <fullName evidence="2">Carboxymuconolactone decarboxylase-like domain-containing protein</fullName>
    </recommendedName>
</protein>
<dbReference type="PANTHER" id="PTHR33570">
    <property type="entry name" value="4-CARBOXYMUCONOLACTONE DECARBOXYLASE FAMILY PROTEIN"/>
    <property type="match status" value="1"/>
</dbReference>
<name>A0AA35TQ72_GEOBA</name>
<dbReference type="GO" id="GO:0051920">
    <property type="term" value="F:peroxiredoxin activity"/>
    <property type="evidence" value="ECO:0007669"/>
    <property type="project" value="InterPro"/>
</dbReference>
<dbReference type="InterPro" id="IPR052512">
    <property type="entry name" value="4CMD/NDH-1_regulator"/>
</dbReference>
<feature type="compositionally biased region" description="Basic and acidic residues" evidence="1">
    <location>
        <begin position="157"/>
        <end position="168"/>
    </location>
</feature>
<evidence type="ECO:0000313" key="3">
    <source>
        <dbReference type="EMBL" id="CAI8051127.1"/>
    </source>
</evidence>
<dbReference type="PANTHER" id="PTHR33570:SF2">
    <property type="entry name" value="CARBOXYMUCONOLACTONE DECARBOXYLASE-LIKE DOMAIN-CONTAINING PROTEIN"/>
    <property type="match status" value="1"/>
</dbReference>
<sequence>MIKRHITGALHIGVTEEEISEIIAQMVFYGGMPAAVNAFRIAKETFDEQAERQGANRPRTERAPRDTPSGYAPAYRRESVGNYGPQDLEEGETPRVRPAAGDGQDAEVRPGPPRGDFNSEQRQPPRAQQGQPPRAQQGQPPRAQQGQPPRPQQGQPPRDRREQDETRVHRNRQYGQSDGRQSDQGRPPANRSRPASRGRNQPSGDGRRVGGQSQGGRPGQRRGPNQPPRSQGRRGGSPGRGRNTGGRR</sequence>
<keyword evidence="4" id="KW-1185">Reference proteome</keyword>
<dbReference type="AlphaFoldDB" id="A0AA35TQ72"/>
<dbReference type="Pfam" id="PF02627">
    <property type="entry name" value="CMD"/>
    <property type="match status" value="1"/>
</dbReference>
<dbReference type="EMBL" id="CASHTH010003904">
    <property type="protein sequence ID" value="CAI8051127.1"/>
    <property type="molecule type" value="Genomic_DNA"/>
</dbReference>
<feature type="compositionally biased region" description="Low complexity" evidence="1">
    <location>
        <begin position="185"/>
        <end position="204"/>
    </location>
</feature>
<gene>
    <name evidence="3" type="ORF">GBAR_LOCUS28010</name>
</gene>
<dbReference type="Gene3D" id="1.20.1290.10">
    <property type="entry name" value="AhpD-like"/>
    <property type="match status" value="1"/>
</dbReference>
<dbReference type="InterPro" id="IPR003779">
    <property type="entry name" value="CMD-like"/>
</dbReference>
<reference evidence="3" key="1">
    <citation type="submission" date="2023-03" db="EMBL/GenBank/DDBJ databases">
        <authorList>
            <person name="Steffen K."/>
            <person name="Cardenas P."/>
        </authorList>
    </citation>
    <scope>NUCLEOTIDE SEQUENCE</scope>
</reference>
<feature type="compositionally biased region" description="Low complexity" evidence="1">
    <location>
        <begin position="121"/>
        <end position="156"/>
    </location>
</feature>
<feature type="compositionally biased region" description="Low complexity" evidence="1">
    <location>
        <begin position="221"/>
        <end position="230"/>
    </location>
</feature>
<feature type="domain" description="Carboxymuconolactone decarboxylase-like" evidence="2">
    <location>
        <begin position="3"/>
        <end position="44"/>
    </location>
</feature>
<accession>A0AA35TQ72</accession>
<feature type="compositionally biased region" description="Gly residues" evidence="1">
    <location>
        <begin position="233"/>
        <end position="248"/>
    </location>
</feature>
<dbReference type="InterPro" id="IPR029032">
    <property type="entry name" value="AhpD-like"/>
</dbReference>